<dbReference type="EMBL" id="LCLH01000045">
    <property type="protein sequence ID" value="KKU12675.1"/>
    <property type="molecule type" value="Genomic_DNA"/>
</dbReference>
<feature type="non-terminal residue" evidence="1">
    <location>
        <position position="1"/>
    </location>
</feature>
<organism evidence="1 2">
    <name type="scientific">Candidatus Magasanikbacteria bacterium GW2011_GWC2_45_8</name>
    <dbReference type="NCBI Taxonomy" id="1619050"/>
    <lineage>
        <taxon>Bacteria</taxon>
        <taxon>Candidatus Magasanikiibacteriota</taxon>
    </lineage>
</organism>
<dbReference type="STRING" id="1619050.UX20_C0045G0001"/>
<dbReference type="AlphaFoldDB" id="A0A0G1QVK4"/>
<dbReference type="Proteomes" id="UP000034911">
    <property type="component" value="Unassembled WGS sequence"/>
</dbReference>
<evidence type="ECO:0000313" key="1">
    <source>
        <dbReference type="EMBL" id="KKU12675.1"/>
    </source>
</evidence>
<reference evidence="1 2" key="1">
    <citation type="journal article" date="2015" name="Nature">
        <title>rRNA introns, odd ribosomes, and small enigmatic genomes across a large radiation of phyla.</title>
        <authorList>
            <person name="Brown C.T."/>
            <person name="Hug L.A."/>
            <person name="Thomas B.C."/>
            <person name="Sharon I."/>
            <person name="Castelle C.J."/>
            <person name="Singh A."/>
            <person name="Wilkins M.J."/>
            <person name="Williams K.H."/>
            <person name="Banfield J.F."/>
        </authorList>
    </citation>
    <scope>NUCLEOTIDE SEQUENCE [LARGE SCALE GENOMIC DNA]</scope>
</reference>
<evidence type="ECO:0000313" key="2">
    <source>
        <dbReference type="Proteomes" id="UP000034911"/>
    </source>
</evidence>
<name>A0A0G1QVK4_9BACT</name>
<accession>A0A0G1QVK4</accession>
<comment type="caution">
    <text evidence="1">The sequence shown here is derived from an EMBL/GenBank/DDBJ whole genome shotgun (WGS) entry which is preliminary data.</text>
</comment>
<protein>
    <submittedName>
        <fullName evidence="1">Uncharacterized protein</fullName>
    </submittedName>
</protein>
<gene>
    <name evidence="1" type="ORF">UX20_C0045G0001</name>
</gene>
<sequence>RLSSLWAYHMGIYARVTGDYFLAMQNHTHSAYLAREAGDAQGEAISGFCATMERVNYGLVTIPESVRSMLIELREAGKRLYEALEGKTDDADAIRWAYLNAPVHLLTAHFWAGEKYDSAEDRRA</sequence>
<proteinExistence type="predicted"/>